<reference evidence="2 3" key="1">
    <citation type="journal article" date="2018" name="Front. Plant Sci.">
        <title>Red Clover (Trifolium pratense) and Zigzag Clover (T. medium) - A Picture of Genomic Similarities and Differences.</title>
        <authorList>
            <person name="Dluhosova J."/>
            <person name="Istvanek J."/>
            <person name="Nedelnik J."/>
            <person name="Repkova J."/>
        </authorList>
    </citation>
    <scope>NUCLEOTIDE SEQUENCE [LARGE SCALE GENOMIC DNA]</scope>
    <source>
        <strain evidence="3">cv. 10/8</strain>
        <tissue evidence="2">Leaf</tissue>
    </source>
</reference>
<evidence type="ECO:0000256" key="1">
    <source>
        <dbReference type="SAM" id="MobiDB-lite"/>
    </source>
</evidence>
<comment type="caution">
    <text evidence="2">The sequence shown here is derived from an EMBL/GenBank/DDBJ whole genome shotgun (WGS) entry which is preliminary data.</text>
</comment>
<dbReference type="EMBL" id="LXQA010552089">
    <property type="protein sequence ID" value="MCI58813.1"/>
    <property type="molecule type" value="Genomic_DNA"/>
</dbReference>
<keyword evidence="3" id="KW-1185">Reference proteome</keyword>
<evidence type="ECO:0000313" key="3">
    <source>
        <dbReference type="Proteomes" id="UP000265520"/>
    </source>
</evidence>
<dbReference type="Proteomes" id="UP000265520">
    <property type="component" value="Unassembled WGS sequence"/>
</dbReference>
<feature type="non-terminal residue" evidence="2">
    <location>
        <position position="1"/>
    </location>
</feature>
<proteinExistence type="predicted"/>
<sequence length="75" mass="8620">DSLRVSPVDVTPKTKGSKKPPTRSIKRKMFKWKTKEENPKSDPASVNSWCVDRKVAPLKKVNKRSRVESKLKYPP</sequence>
<feature type="compositionally biased region" description="Basic residues" evidence="1">
    <location>
        <begin position="15"/>
        <end position="32"/>
    </location>
</feature>
<feature type="region of interest" description="Disordered" evidence="1">
    <location>
        <begin position="1"/>
        <end position="47"/>
    </location>
</feature>
<accession>A0A392TCD7</accession>
<protein>
    <submittedName>
        <fullName evidence="2">Uncharacterized protein</fullName>
    </submittedName>
</protein>
<dbReference type="AlphaFoldDB" id="A0A392TCD7"/>
<evidence type="ECO:0000313" key="2">
    <source>
        <dbReference type="EMBL" id="MCI58813.1"/>
    </source>
</evidence>
<name>A0A392TCD7_9FABA</name>
<organism evidence="2 3">
    <name type="scientific">Trifolium medium</name>
    <dbReference type="NCBI Taxonomy" id="97028"/>
    <lineage>
        <taxon>Eukaryota</taxon>
        <taxon>Viridiplantae</taxon>
        <taxon>Streptophyta</taxon>
        <taxon>Embryophyta</taxon>
        <taxon>Tracheophyta</taxon>
        <taxon>Spermatophyta</taxon>
        <taxon>Magnoliopsida</taxon>
        <taxon>eudicotyledons</taxon>
        <taxon>Gunneridae</taxon>
        <taxon>Pentapetalae</taxon>
        <taxon>rosids</taxon>
        <taxon>fabids</taxon>
        <taxon>Fabales</taxon>
        <taxon>Fabaceae</taxon>
        <taxon>Papilionoideae</taxon>
        <taxon>50 kb inversion clade</taxon>
        <taxon>NPAAA clade</taxon>
        <taxon>Hologalegina</taxon>
        <taxon>IRL clade</taxon>
        <taxon>Trifolieae</taxon>
        <taxon>Trifolium</taxon>
    </lineage>
</organism>